<dbReference type="Proteomes" id="UP000245125">
    <property type="component" value="Unassembled WGS sequence"/>
</dbReference>
<protein>
    <submittedName>
        <fullName evidence="1">Putative Lipoprotein</fullName>
    </submittedName>
</protein>
<name>A0A2U3QGL5_9BACT</name>
<dbReference type="EMBL" id="OUUY01000072">
    <property type="protein sequence ID" value="SPQ00541.1"/>
    <property type="molecule type" value="Genomic_DNA"/>
</dbReference>
<sequence>MVAVLMSISACASPGAGEKYRDDKMDFGAIKNVAIMPFVNLSRDQSAADRVRDVFVTALLASGGVYVIPTGEVARGVGLAAIQNPTAPSTAEVIKLGPILKADAVVTGVVREYGELRSGSATANVVSLSLQMFEAQSGRLVWSTSTTKGGVGIMDRLLGGGGDPMNGVTEKAIKDLVTQFYE</sequence>
<dbReference type="AlphaFoldDB" id="A0A2U3QGL5"/>
<dbReference type="Gene3D" id="3.40.50.10610">
    <property type="entry name" value="ABC-type transport auxiliary lipoprotein component"/>
    <property type="match status" value="1"/>
</dbReference>
<accession>A0A2U3QGL5</accession>
<dbReference type="InterPro" id="IPR008517">
    <property type="entry name" value="GNA1162-like"/>
</dbReference>
<keyword evidence="2" id="KW-1185">Reference proteome</keyword>
<dbReference type="OrthoDB" id="5395574at2"/>
<proteinExistence type="predicted"/>
<evidence type="ECO:0000313" key="2">
    <source>
        <dbReference type="Proteomes" id="UP000245125"/>
    </source>
</evidence>
<keyword evidence="1" id="KW-0449">Lipoprotein</keyword>
<evidence type="ECO:0000313" key="1">
    <source>
        <dbReference type="EMBL" id="SPQ00541.1"/>
    </source>
</evidence>
<gene>
    <name evidence="1" type="ORF">NBG4_270004</name>
</gene>
<dbReference type="Pfam" id="PF05643">
    <property type="entry name" value="GNA1162-like"/>
    <property type="match status" value="1"/>
</dbReference>
<organism evidence="1 2">
    <name type="scientific">Candidatus Sulfobium mesophilum</name>
    <dbReference type="NCBI Taxonomy" id="2016548"/>
    <lineage>
        <taxon>Bacteria</taxon>
        <taxon>Pseudomonadati</taxon>
        <taxon>Nitrospirota</taxon>
        <taxon>Nitrospiria</taxon>
        <taxon>Nitrospirales</taxon>
        <taxon>Nitrospiraceae</taxon>
        <taxon>Candidatus Sulfobium</taxon>
    </lineage>
</organism>
<reference evidence="2" key="1">
    <citation type="submission" date="2018-03" db="EMBL/GenBank/DDBJ databases">
        <authorList>
            <person name="Zecchin S."/>
        </authorList>
    </citation>
    <scope>NUCLEOTIDE SEQUENCE [LARGE SCALE GENOMIC DNA]</scope>
</reference>